<dbReference type="InterPro" id="IPR043776">
    <property type="entry name" value="DUF5718"/>
</dbReference>
<name>A0A4P7P0S5_9GAMM</name>
<evidence type="ECO:0000313" key="2">
    <source>
        <dbReference type="Proteomes" id="UP000296201"/>
    </source>
</evidence>
<dbReference type="EMBL" id="CP032096">
    <property type="protein sequence ID" value="QBZ83628.1"/>
    <property type="molecule type" value="Genomic_DNA"/>
</dbReference>
<gene>
    <name evidence="1" type="ORF">GHNINEIG_01689</name>
</gene>
<dbReference type="AlphaFoldDB" id="A0A4P7P0S5"/>
<sequence length="284" mass="31978">MTLTQQQLQALPVFGIAGNFAEHLGQAGEDADFVDIQTEEENAPKGMFPIYIPGNPTFLGTYPLSNQTIQADFSHPINLQMEPEICVLFDVSYNEQKQVTQVEAKAFSAFNDCSIRRPNAKKISQKKNWGEACTGLSNQWIEIDRFEKGGILDNYHIASYLKRGDEIKQYGVDSPVLGYNYFYQKLSQWIVKTLNSQSDFGPLENLTDLLKEANYPEQLIVTLGATRYTEFGETGFLKADDQIGIFVYDQSHHKASDIPNLFQHPEKIPENFSGSALIQSVSED</sequence>
<accession>A0A4P7P0S5</accession>
<proteinExistence type="predicted"/>
<dbReference type="Pfam" id="PF18985">
    <property type="entry name" value="DUF5718"/>
    <property type="match status" value="1"/>
</dbReference>
<evidence type="ECO:0000313" key="1">
    <source>
        <dbReference type="EMBL" id="QBZ83628.1"/>
    </source>
</evidence>
<reference evidence="1 2" key="1">
    <citation type="submission" date="2018-08" db="EMBL/GenBank/DDBJ databases">
        <title>Horizontal acquisition of hydrogen conversion ability and other habitat adaptations in Hydrogenovibrio crunogenus strains.</title>
        <authorList>
            <person name="Gonnella G."/>
            <person name="Adam N."/>
            <person name="Perner M."/>
        </authorList>
    </citation>
    <scope>NUCLEOTIDE SEQUENCE [LARGE SCALE GENOMIC DNA]</scope>
    <source>
        <strain evidence="1 2">SP-41</strain>
    </source>
</reference>
<dbReference type="Proteomes" id="UP000296201">
    <property type="component" value="Chromosome"/>
</dbReference>
<organism evidence="1 2">
    <name type="scientific">Hydrogenovibrio crunogenus</name>
    <dbReference type="NCBI Taxonomy" id="39765"/>
    <lineage>
        <taxon>Bacteria</taxon>
        <taxon>Pseudomonadati</taxon>
        <taxon>Pseudomonadota</taxon>
        <taxon>Gammaproteobacteria</taxon>
        <taxon>Thiotrichales</taxon>
        <taxon>Piscirickettsiaceae</taxon>
        <taxon>Hydrogenovibrio</taxon>
    </lineage>
</organism>
<protein>
    <submittedName>
        <fullName evidence="1">GIY-YIG nuclease family protein</fullName>
    </submittedName>
</protein>
<dbReference type="RefSeq" id="WP_135796227.1">
    <property type="nucleotide sequence ID" value="NZ_CP032096.1"/>
</dbReference>
<keyword evidence="2" id="KW-1185">Reference proteome</keyword>
<dbReference type="OrthoDB" id="356878at2"/>